<dbReference type="PANTHER" id="PTHR10948">
    <property type="entry name" value="TRANSPOSASE"/>
    <property type="match status" value="1"/>
</dbReference>
<dbReference type="InterPro" id="IPR051917">
    <property type="entry name" value="Transposase-Integrase"/>
</dbReference>
<dbReference type="InterPro" id="IPR025246">
    <property type="entry name" value="IS30-like_HTH"/>
</dbReference>
<feature type="region of interest" description="Disordered" evidence="1">
    <location>
        <begin position="145"/>
        <end position="181"/>
    </location>
</feature>
<feature type="domain" description="Transposase IS30-like HTH" evidence="2">
    <location>
        <begin position="33"/>
        <end position="74"/>
    </location>
</feature>
<evidence type="ECO:0000313" key="4">
    <source>
        <dbReference type="Proteomes" id="UP001052655"/>
    </source>
</evidence>
<dbReference type="Pfam" id="PF13936">
    <property type="entry name" value="HTH_38"/>
    <property type="match status" value="1"/>
</dbReference>
<dbReference type="EMBL" id="BNDX01000013">
    <property type="protein sequence ID" value="GHI33280.1"/>
    <property type="molecule type" value="Genomic_DNA"/>
</dbReference>
<protein>
    <recommendedName>
        <fullName evidence="2">Transposase IS30-like HTH domain-containing protein</fullName>
    </recommendedName>
</protein>
<dbReference type="Proteomes" id="UP001052655">
    <property type="component" value="Unassembled WGS sequence"/>
</dbReference>
<gene>
    <name evidence="3" type="ORF">Sdagh_50100</name>
</gene>
<sequence length="181" mass="19514">MIGRALGAPMQSARRFLYQSGGVRLTPQMRSERHLSGSEREEISRGIAVGESARQLAERLGRSPSTVSREIARNGGRDRYRAASADAAAYQRGRRPAVAADKTAVVRTVYLESRSIAALARDHHVSRGAIRTAPADLLPEHTAIEEDAPAPELPVTLDTPGKVADIPLSWSPPSGSRSTRL</sequence>
<accession>A0ABQ3Q7Q2</accession>
<organism evidence="3 4">
    <name type="scientific">Streptomyces daghestanicus</name>
    <dbReference type="NCBI Taxonomy" id="66885"/>
    <lineage>
        <taxon>Bacteria</taxon>
        <taxon>Bacillati</taxon>
        <taxon>Actinomycetota</taxon>
        <taxon>Actinomycetes</taxon>
        <taxon>Kitasatosporales</taxon>
        <taxon>Streptomycetaceae</taxon>
        <taxon>Streptomyces</taxon>
    </lineage>
</organism>
<comment type="caution">
    <text evidence="3">The sequence shown here is derived from an EMBL/GenBank/DDBJ whole genome shotgun (WGS) entry which is preliminary data.</text>
</comment>
<keyword evidence="4" id="KW-1185">Reference proteome</keyword>
<evidence type="ECO:0000313" key="3">
    <source>
        <dbReference type="EMBL" id="GHI33280.1"/>
    </source>
</evidence>
<reference evidence="3" key="1">
    <citation type="submission" date="2024-05" db="EMBL/GenBank/DDBJ databases">
        <title>Whole genome shotgun sequence of Streptomyces daghestanicus NBRC 12762.</title>
        <authorList>
            <person name="Komaki H."/>
            <person name="Tamura T."/>
        </authorList>
    </citation>
    <scope>NUCLEOTIDE SEQUENCE</scope>
    <source>
        <strain evidence="3">NBRC 12762</strain>
    </source>
</reference>
<proteinExistence type="predicted"/>
<dbReference type="PANTHER" id="PTHR10948:SF23">
    <property type="entry name" value="TRANSPOSASE INSI FOR INSERTION SEQUENCE ELEMENT IS30A-RELATED"/>
    <property type="match status" value="1"/>
</dbReference>
<evidence type="ECO:0000256" key="1">
    <source>
        <dbReference type="SAM" id="MobiDB-lite"/>
    </source>
</evidence>
<feature type="compositionally biased region" description="Polar residues" evidence="1">
    <location>
        <begin position="171"/>
        <end position="181"/>
    </location>
</feature>
<name>A0ABQ3Q7Q2_9ACTN</name>
<evidence type="ECO:0000259" key="2">
    <source>
        <dbReference type="Pfam" id="PF13936"/>
    </source>
</evidence>